<evidence type="ECO:0000256" key="6">
    <source>
        <dbReference type="PIRSR" id="PIRSR602157-2"/>
    </source>
</evidence>
<reference evidence="8 9" key="1">
    <citation type="submission" date="2021-06" db="EMBL/GenBank/DDBJ databases">
        <title>Caerostris extrusa draft genome.</title>
        <authorList>
            <person name="Kono N."/>
            <person name="Arakawa K."/>
        </authorList>
    </citation>
    <scope>NUCLEOTIDE SEQUENCE [LARGE SCALE GENOMIC DNA]</scope>
</reference>
<dbReference type="InterPro" id="IPR002157">
    <property type="entry name" value="Cbl-bd_prot"/>
</dbReference>
<dbReference type="Gene3D" id="4.10.400.10">
    <property type="entry name" value="Low-density Lipoprotein Receptor"/>
    <property type="match status" value="1"/>
</dbReference>
<evidence type="ECO:0000256" key="5">
    <source>
        <dbReference type="PIRSR" id="PIRSR602157-1"/>
    </source>
</evidence>
<evidence type="ECO:0000256" key="2">
    <source>
        <dbReference type="ARBA" id="ARBA00022525"/>
    </source>
</evidence>
<gene>
    <name evidence="8" type="primary">CG3556_8</name>
    <name evidence="8" type="ORF">CEXT_391461</name>
</gene>
<comment type="caution">
    <text evidence="8">The sequence shown here is derived from an EMBL/GenBank/DDBJ whole genome shotgun (WGS) entry which is preliminary data.</text>
</comment>
<keyword evidence="5" id="KW-0170">Cobalt</keyword>
<dbReference type="InterPro" id="IPR051588">
    <property type="entry name" value="Cobalamin_Transport"/>
</dbReference>
<accession>A0AAV4NCC1</accession>
<dbReference type="PANTHER" id="PTHR10559">
    <property type="entry name" value="TRANSCOBALAMIN-1/GASTRIC INTRINSIC FACTOR"/>
    <property type="match status" value="1"/>
</dbReference>
<dbReference type="Proteomes" id="UP001054945">
    <property type="component" value="Unassembled WGS sequence"/>
</dbReference>
<keyword evidence="9" id="KW-1185">Reference proteome</keyword>
<dbReference type="GO" id="GO:0015889">
    <property type="term" value="P:cobalamin transport"/>
    <property type="evidence" value="ECO:0007669"/>
    <property type="project" value="InterPro"/>
</dbReference>
<protein>
    <submittedName>
        <fullName evidence="8">Uncharacterized protein CG3556</fullName>
    </submittedName>
</protein>
<keyword evidence="2" id="KW-0964">Secreted</keyword>
<keyword evidence="4 6" id="KW-1015">Disulfide bond</keyword>
<dbReference type="GO" id="GO:0031419">
    <property type="term" value="F:cobalamin binding"/>
    <property type="evidence" value="ECO:0007669"/>
    <property type="project" value="InterPro"/>
</dbReference>
<evidence type="ECO:0000313" key="9">
    <source>
        <dbReference type="Proteomes" id="UP001054945"/>
    </source>
</evidence>
<feature type="non-terminal residue" evidence="8">
    <location>
        <position position="1"/>
    </location>
</feature>
<dbReference type="GO" id="GO:0005615">
    <property type="term" value="C:extracellular space"/>
    <property type="evidence" value="ECO:0007669"/>
    <property type="project" value="TreeGrafter"/>
</dbReference>
<sequence>NLLCLKPESIKCSEIFCVSSEKKCDGVRDCFNGIDEVGCEKGVFTVPGVNNSRILGLNWLKKQRNAAWGWRDNTHRAIVALYLAQGANFNGTNLDEDLTAKQLELQMSTAILRNETDQITHATCYVYKCPLALCNAKEDISEDAVEKLVKVLESTSDHSFLVDVQSTALMALSCHQNGDGSFGNIYTTALVIQALISSGNEEAKDWNLKAAIEFLKQKQKKRWIIRRFLATYLHIANFECKKLERHWQSKLHRESENAKRRDIEMSGLLTLKHAFDANLLFLVDVFQSRSFC</sequence>
<evidence type="ECO:0000313" key="8">
    <source>
        <dbReference type="EMBL" id="GIX81132.1"/>
    </source>
</evidence>
<keyword evidence="3" id="KW-0732">Signal</keyword>
<proteinExistence type="predicted"/>
<dbReference type="Pfam" id="PF00057">
    <property type="entry name" value="Ldl_recept_a"/>
    <property type="match status" value="1"/>
</dbReference>
<dbReference type="CDD" id="cd00112">
    <property type="entry name" value="LDLa"/>
    <property type="match status" value="1"/>
</dbReference>
<dbReference type="AlphaFoldDB" id="A0AAV4NCC1"/>
<dbReference type="PROSITE" id="PS50068">
    <property type="entry name" value="LDLRA_2"/>
    <property type="match status" value="1"/>
</dbReference>
<evidence type="ECO:0000256" key="4">
    <source>
        <dbReference type="ARBA" id="ARBA00023157"/>
    </source>
</evidence>
<dbReference type="SUPFAM" id="SSF57424">
    <property type="entry name" value="LDL receptor-like module"/>
    <property type="match status" value="1"/>
</dbReference>
<feature type="binding site" evidence="5">
    <location>
        <position position="184"/>
    </location>
    <ligand>
        <name>cyanocob(III)alamin</name>
        <dbReference type="ChEBI" id="CHEBI:17439"/>
    </ligand>
</feature>
<dbReference type="InterPro" id="IPR008930">
    <property type="entry name" value="Terpenoid_cyclase/PrenylTrfase"/>
</dbReference>
<dbReference type="EMBL" id="BPLR01003099">
    <property type="protein sequence ID" value="GIX81132.1"/>
    <property type="molecule type" value="Genomic_DNA"/>
</dbReference>
<comment type="caution">
    <text evidence="7">Lacks conserved residue(s) required for the propagation of feature annotation.</text>
</comment>
<name>A0AAV4NCC1_CAEEX</name>
<comment type="subcellular location">
    <subcellularLocation>
        <location evidence="1">Secreted</location>
    </subcellularLocation>
</comment>
<dbReference type="PANTHER" id="PTHR10559:SF18">
    <property type="entry name" value="TRANSCOBALAMIN II"/>
    <property type="match status" value="1"/>
</dbReference>
<dbReference type="Pfam" id="PF01122">
    <property type="entry name" value="Cobalamin_bind"/>
    <property type="match status" value="1"/>
</dbReference>
<dbReference type="SMART" id="SM00192">
    <property type="entry name" value="LDLa"/>
    <property type="match status" value="1"/>
</dbReference>
<dbReference type="InterPro" id="IPR036055">
    <property type="entry name" value="LDL_receptor-like_sf"/>
</dbReference>
<organism evidence="8 9">
    <name type="scientific">Caerostris extrusa</name>
    <name type="common">Bark spider</name>
    <name type="synonym">Caerostris bankana</name>
    <dbReference type="NCBI Taxonomy" id="172846"/>
    <lineage>
        <taxon>Eukaryota</taxon>
        <taxon>Metazoa</taxon>
        <taxon>Ecdysozoa</taxon>
        <taxon>Arthropoda</taxon>
        <taxon>Chelicerata</taxon>
        <taxon>Arachnida</taxon>
        <taxon>Araneae</taxon>
        <taxon>Araneomorphae</taxon>
        <taxon>Entelegynae</taxon>
        <taxon>Araneoidea</taxon>
        <taxon>Araneidae</taxon>
        <taxon>Caerostris</taxon>
    </lineage>
</organism>
<feature type="binding site" evidence="5">
    <location>
        <position position="163"/>
    </location>
    <ligand>
        <name>cyanocob(III)alamin</name>
        <dbReference type="ChEBI" id="CHEBI:17439"/>
    </ligand>
</feature>
<dbReference type="Gene3D" id="1.50.10.20">
    <property type="match status" value="2"/>
</dbReference>
<dbReference type="SUPFAM" id="SSF48239">
    <property type="entry name" value="Terpenoid cyclases/Protein prenyltransferases"/>
    <property type="match status" value="1"/>
</dbReference>
<dbReference type="InterPro" id="IPR002172">
    <property type="entry name" value="LDrepeatLR_classA_rpt"/>
</dbReference>
<evidence type="ECO:0000256" key="7">
    <source>
        <dbReference type="PROSITE-ProRule" id="PRU00124"/>
    </source>
</evidence>
<feature type="disulfide bond" evidence="7">
    <location>
        <begin position="24"/>
        <end position="39"/>
    </location>
</feature>
<feature type="disulfide bond" evidence="7">
    <location>
        <begin position="12"/>
        <end position="30"/>
    </location>
</feature>
<evidence type="ECO:0000256" key="3">
    <source>
        <dbReference type="ARBA" id="ARBA00022729"/>
    </source>
</evidence>
<evidence type="ECO:0000256" key="1">
    <source>
        <dbReference type="ARBA" id="ARBA00004613"/>
    </source>
</evidence>
<feature type="disulfide bond" evidence="6">
    <location>
        <begin position="134"/>
        <end position="174"/>
    </location>
</feature>